<reference evidence="1 3" key="1">
    <citation type="submission" date="2015-01" db="EMBL/GenBank/DDBJ databases">
        <title>Evolution of Trichinella species and genotypes.</title>
        <authorList>
            <person name="Korhonen P.K."/>
            <person name="Edoardo P."/>
            <person name="Giuseppe L.R."/>
            <person name="Gasser R.B."/>
        </authorList>
    </citation>
    <scope>NUCLEOTIDE SEQUENCE [LARGE SCALE GENOMIC DNA]</scope>
    <source>
        <strain evidence="1">ISS3</strain>
    </source>
</reference>
<evidence type="ECO:0000313" key="1">
    <source>
        <dbReference type="EMBL" id="KRY11346.1"/>
    </source>
</evidence>
<keyword evidence="3" id="KW-1185">Reference proteome</keyword>
<dbReference type="EMBL" id="JYDH01002438">
    <property type="protein sequence ID" value="KRY11346.1"/>
    <property type="molecule type" value="Genomic_DNA"/>
</dbReference>
<dbReference type="EMBL" id="JYDH01001648">
    <property type="protein sequence ID" value="KRY24539.1"/>
    <property type="molecule type" value="Genomic_DNA"/>
</dbReference>
<name>A0A0V0ZFY8_TRISP</name>
<dbReference type="InParanoid" id="A0A0V0ZFY8"/>
<organism evidence="1 3">
    <name type="scientific">Trichinella spiralis</name>
    <name type="common">Trichina worm</name>
    <dbReference type="NCBI Taxonomy" id="6334"/>
    <lineage>
        <taxon>Eukaryota</taxon>
        <taxon>Metazoa</taxon>
        <taxon>Ecdysozoa</taxon>
        <taxon>Nematoda</taxon>
        <taxon>Enoplea</taxon>
        <taxon>Dorylaimia</taxon>
        <taxon>Trichinellida</taxon>
        <taxon>Trichinellidae</taxon>
        <taxon>Trichinella</taxon>
    </lineage>
</organism>
<gene>
    <name evidence="1" type="ORF">T01_14033</name>
    <name evidence="2" type="ORF">T01_9756</name>
</gene>
<evidence type="ECO:0000313" key="2">
    <source>
        <dbReference type="EMBL" id="KRY24539.1"/>
    </source>
</evidence>
<sequence length="37" mass="4421">MGEDIIVMVGWGRIWKDQTGKLDKKTRHSDSRRHVRQ</sequence>
<proteinExistence type="predicted"/>
<protein>
    <submittedName>
        <fullName evidence="1">Uncharacterized protein</fullName>
    </submittedName>
</protein>
<comment type="caution">
    <text evidence="1">The sequence shown here is derived from an EMBL/GenBank/DDBJ whole genome shotgun (WGS) entry which is preliminary data.</text>
</comment>
<accession>A0A0V0ZFY8</accession>
<dbReference type="Proteomes" id="UP000054776">
    <property type="component" value="Unassembled WGS sequence"/>
</dbReference>
<dbReference type="AlphaFoldDB" id="A0A0V0ZFY8"/>
<evidence type="ECO:0000313" key="3">
    <source>
        <dbReference type="Proteomes" id="UP000054776"/>
    </source>
</evidence>